<feature type="domain" description="MIP18 family-like" evidence="1">
    <location>
        <begin position="5"/>
        <end position="77"/>
    </location>
</feature>
<dbReference type="InterPro" id="IPR034904">
    <property type="entry name" value="FSCA_dom_sf"/>
</dbReference>
<dbReference type="PANTHER" id="PTHR42831">
    <property type="entry name" value="FE-S PROTEIN MATURATION AUXILIARY FACTOR YITW"/>
    <property type="match status" value="1"/>
</dbReference>
<dbReference type="EMBL" id="ACYG01000024">
    <property type="protein sequence ID" value="EEV17689.1"/>
    <property type="molecule type" value="Genomic_DNA"/>
</dbReference>
<evidence type="ECO:0000313" key="3">
    <source>
        <dbReference type="Proteomes" id="UP000005709"/>
    </source>
</evidence>
<organism evidence="2 3">
    <name type="scientific">Campylobacter gracilis RM3268</name>
    <dbReference type="NCBI Taxonomy" id="553220"/>
    <lineage>
        <taxon>Bacteria</taxon>
        <taxon>Pseudomonadati</taxon>
        <taxon>Campylobacterota</taxon>
        <taxon>Epsilonproteobacteria</taxon>
        <taxon>Campylobacterales</taxon>
        <taxon>Campylobacteraceae</taxon>
        <taxon>Campylobacter</taxon>
    </lineage>
</organism>
<gene>
    <name evidence="2" type="ORF">CAMGR0001_0521</name>
</gene>
<dbReference type="Pfam" id="PF01883">
    <property type="entry name" value="FeS_assembly_P"/>
    <property type="match status" value="1"/>
</dbReference>
<dbReference type="PANTHER" id="PTHR42831:SF1">
    <property type="entry name" value="FE-S PROTEIN MATURATION AUXILIARY FACTOR YITW"/>
    <property type="match status" value="1"/>
</dbReference>
<protein>
    <recommendedName>
        <fullName evidence="1">MIP18 family-like domain-containing protein</fullName>
    </recommendedName>
</protein>
<dbReference type="OrthoDB" id="9805360at2"/>
<reference evidence="2 3" key="1">
    <citation type="submission" date="2009-07" db="EMBL/GenBank/DDBJ databases">
        <authorList>
            <person name="Madupu R."/>
            <person name="Sebastian Y."/>
            <person name="Durkin A.S."/>
            <person name="Torralba M."/>
            <person name="Methe B."/>
            <person name="Sutton G.G."/>
            <person name="Strausberg R.L."/>
            <person name="Nelson K.E."/>
        </authorList>
    </citation>
    <scope>NUCLEOTIDE SEQUENCE [LARGE SCALE GENOMIC DNA]</scope>
    <source>
        <strain evidence="2 3">RM3268</strain>
    </source>
</reference>
<accession>C8PHS5</accession>
<dbReference type="InterPro" id="IPR052339">
    <property type="entry name" value="Fe-S_Maturation_MIP18"/>
</dbReference>
<evidence type="ECO:0000313" key="2">
    <source>
        <dbReference type="EMBL" id="EEV17689.1"/>
    </source>
</evidence>
<dbReference type="AlphaFoldDB" id="C8PHS5"/>
<dbReference type="RefSeq" id="WP_005871269.1">
    <property type="nucleotide sequence ID" value="NZ_ACYG01000024.1"/>
</dbReference>
<proteinExistence type="predicted"/>
<comment type="caution">
    <text evidence="2">The sequence shown here is derived from an EMBL/GenBank/DDBJ whole genome shotgun (WGS) entry which is preliminary data.</text>
</comment>
<dbReference type="InterPro" id="IPR002744">
    <property type="entry name" value="MIP18-like"/>
</dbReference>
<sequence length="101" mass="11230">MKVTKEQIYDALRAVVDPEVGFDVVSLGLIYDVAVDEANNAKVTMTLSTQSCPLHEMMVEWVRAGAESVEGVGEVEIDLVFEPMWNIDMAEDHVKEALGRF</sequence>
<dbReference type="Proteomes" id="UP000005709">
    <property type="component" value="Unassembled WGS sequence"/>
</dbReference>
<dbReference type="SUPFAM" id="SSF117916">
    <property type="entry name" value="Fe-S cluster assembly (FSCA) domain-like"/>
    <property type="match status" value="1"/>
</dbReference>
<evidence type="ECO:0000259" key="1">
    <source>
        <dbReference type="Pfam" id="PF01883"/>
    </source>
</evidence>
<name>C8PHS5_9BACT</name>
<keyword evidence="3" id="KW-1185">Reference proteome</keyword>
<dbReference type="STRING" id="824.CGRAC_1828"/>
<dbReference type="Gene3D" id="3.30.300.130">
    <property type="entry name" value="Fe-S cluster assembly (FSCA)"/>
    <property type="match status" value="1"/>
</dbReference>
<dbReference type="eggNOG" id="COG2151">
    <property type="taxonomic scope" value="Bacteria"/>
</dbReference>